<dbReference type="InterPro" id="IPR002316">
    <property type="entry name" value="Pro-tRNA-ligase_IIa"/>
</dbReference>
<dbReference type="PANTHER" id="PTHR42753">
    <property type="entry name" value="MITOCHONDRIAL RIBOSOME PROTEIN L39/PROLYL-TRNA LIGASE FAMILY MEMBER"/>
    <property type="match status" value="1"/>
</dbReference>
<dbReference type="PANTHER" id="PTHR42753:SF2">
    <property type="entry name" value="PROLINE--TRNA LIGASE"/>
    <property type="match status" value="1"/>
</dbReference>
<dbReference type="Proteomes" id="UP000219331">
    <property type="component" value="Unassembled WGS sequence"/>
</dbReference>
<organism evidence="12 13">
    <name type="scientific">Stappia indica</name>
    <dbReference type="NCBI Taxonomy" id="538381"/>
    <lineage>
        <taxon>Bacteria</taxon>
        <taxon>Pseudomonadati</taxon>
        <taxon>Pseudomonadota</taxon>
        <taxon>Alphaproteobacteria</taxon>
        <taxon>Hyphomicrobiales</taxon>
        <taxon>Stappiaceae</taxon>
        <taxon>Stappia</taxon>
    </lineage>
</organism>
<dbReference type="GO" id="GO:0005524">
    <property type="term" value="F:ATP binding"/>
    <property type="evidence" value="ECO:0007669"/>
    <property type="project" value="UniProtKB-UniRule"/>
</dbReference>
<dbReference type="CDD" id="cd00779">
    <property type="entry name" value="ProRS_core_prok"/>
    <property type="match status" value="1"/>
</dbReference>
<dbReference type="InterPro" id="IPR023716">
    <property type="entry name" value="Prolyl-tRNA_ligase_IIa_type2"/>
</dbReference>
<evidence type="ECO:0000256" key="7">
    <source>
        <dbReference type="ARBA" id="ARBA00022917"/>
    </source>
</evidence>
<dbReference type="GO" id="GO:0006433">
    <property type="term" value="P:prolyl-tRNA aminoacylation"/>
    <property type="evidence" value="ECO:0007669"/>
    <property type="project" value="UniProtKB-UniRule"/>
</dbReference>
<keyword evidence="4 10" id="KW-0436">Ligase</keyword>
<dbReference type="FunFam" id="3.40.50.800:FF:000032">
    <property type="entry name" value="Proline--tRNA ligase"/>
    <property type="match status" value="1"/>
</dbReference>
<dbReference type="Pfam" id="PF03129">
    <property type="entry name" value="HGTP_anticodon"/>
    <property type="match status" value="1"/>
</dbReference>
<dbReference type="InterPro" id="IPR006195">
    <property type="entry name" value="aa-tRNA-synth_II"/>
</dbReference>
<comment type="subcellular location">
    <subcellularLocation>
        <location evidence="1 10">Cytoplasm</location>
    </subcellularLocation>
</comment>
<comment type="similarity">
    <text evidence="10">Belongs to the class-II aminoacyl-tRNA synthetase family. ProS type 2 subfamily.</text>
</comment>
<dbReference type="InterPro" id="IPR044140">
    <property type="entry name" value="ProRS_anticodon_short"/>
</dbReference>
<dbReference type="NCBIfam" id="TIGR00409">
    <property type="entry name" value="proS_fam_II"/>
    <property type="match status" value="1"/>
</dbReference>
<evidence type="ECO:0000313" key="12">
    <source>
        <dbReference type="EMBL" id="SOC03191.1"/>
    </source>
</evidence>
<dbReference type="GO" id="GO:0005829">
    <property type="term" value="C:cytosol"/>
    <property type="evidence" value="ECO:0007669"/>
    <property type="project" value="TreeGrafter"/>
</dbReference>
<feature type="domain" description="Aminoacyl-transfer RNA synthetases class-II family profile" evidence="11">
    <location>
        <begin position="38"/>
        <end position="339"/>
    </location>
</feature>
<dbReference type="FunFam" id="3.30.930.10:FF:000042">
    <property type="entry name" value="probable proline--tRNA ligase, mitochondrial"/>
    <property type="match status" value="1"/>
</dbReference>
<keyword evidence="3 10" id="KW-0963">Cytoplasm</keyword>
<evidence type="ECO:0000256" key="3">
    <source>
        <dbReference type="ARBA" id="ARBA00022490"/>
    </source>
</evidence>
<dbReference type="SUPFAM" id="SSF55681">
    <property type="entry name" value="Class II aaRS and biotin synthetases"/>
    <property type="match status" value="1"/>
</dbReference>
<dbReference type="RefSeq" id="WP_067333599.1">
    <property type="nucleotide sequence ID" value="NZ_MBQF01000001.1"/>
</dbReference>
<evidence type="ECO:0000256" key="9">
    <source>
        <dbReference type="ARBA" id="ARBA00047671"/>
    </source>
</evidence>
<evidence type="ECO:0000256" key="1">
    <source>
        <dbReference type="ARBA" id="ARBA00004496"/>
    </source>
</evidence>
<evidence type="ECO:0000259" key="11">
    <source>
        <dbReference type="PROSITE" id="PS50862"/>
    </source>
</evidence>
<evidence type="ECO:0000313" key="13">
    <source>
        <dbReference type="Proteomes" id="UP000219331"/>
    </source>
</evidence>
<dbReference type="CDD" id="cd00861">
    <property type="entry name" value="ProRS_anticodon_short"/>
    <property type="match status" value="1"/>
</dbReference>
<dbReference type="AlphaFoldDB" id="A0A285S6V7"/>
<reference evidence="12 13" key="1">
    <citation type="submission" date="2017-08" db="EMBL/GenBank/DDBJ databases">
        <authorList>
            <person name="de Groot N.N."/>
        </authorList>
    </citation>
    <scope>NUCLEOTIDE SEQUENCE [LARGE SCALE GENOMIC DNA]</scope>
    <source>
        <strain evidence="12 13">USBA 352</strain>
    </source>
</reference>
<dbReference type="GO" id="GO:0004827">
    <property type="term" value="F:proline-tRNA ligase activity"/>
    <property type="evidence" value="ECO:0007669"/>
    <property type="project" value="UniProtKB-UniRule"/>
</dbReference>
<name>A0A285S6V7_9HYPH</name>
<dbReference type="HAMAP" id="MF_01570">
    <property type="entry name" value="Pro_tRNA_synth_type2"/>
    <property type="match status" value="1"/>
</dbReference>
<dbReference type="InterPro" id="IPR033730">
    <property type="entry name" value="ProRS_core_prok"/>
</dbReference>
<comment type="subunit">
    <text evidence="2 10">Homodimer.</text>
</comment>
<dbReference type="Pfam" id="PF00587">
    <property type="entry name" value="tRNA-synt_2b"/>
    <property type="match status" value="1"/>
</dbReference>
<proteinExistence type="inferred from homology"/>
<dbReference type="NCBIfam" id="NF008979">
    <property type="entry name" value="PRK12325.1"/>
    <property type="match status" value="1"/>
</dbReference>
<evidence type="ECO:0000256" key="6">
    <source>
        <dbReference type="ARBA" id="ARBA00022840"/>
    </source>
</evidence>
<keyword evidence="8 10" id="KW-0030">Aminoacyl-tRNA synthetase</keyword>
<keyword evidence="7 10" id="KW-0648">Protein biosynthesis</keyword>
<evidence type="ECO:0000256" key="4">
    <source>
        <dbReference type="ARBA" id="ARBA00022598"/>
    </source>
</evidence>
<dbReference type="EC" id="6.1.1.15" evidence="10"/>
<keyword evidence="13" id="KW-1185">Reference proteome</keyword>
<dbReference type="InterPro" id="IPR002314">
    <property type="entry name" value="aa-tRNA-synt_IIb"/>
</dbReference>
<evidence type="ECO:0000256" key="10">
    <source>
        <dbReference type="HAMAP-Rule" id="MF_01570"/>
    </source>
</evidence>
<dbReference type="InterPro" id="IPR036621">
    <property type="entry name" value="Anticodon-bd_dom_sf"/>
</dbReference>
<dbReference type="OrthoDB" id="9809052at2"/>
<accession>A0A285S6V7</accession>
<evidence type="ECO:0000256" key="5">
    <source>
        <dbReference type="ARBA" id="ARBA00022741"/>
    </source>
</evidence>
<gene>
    <name evidence="10" type="primary">proS</name>
    <name evidence="12" type="ORF">SAMN05421512_10457</name>
</gene>
<dbReference type="SUPFAM" id="SSF52954">
    <property type="entry name" value="Class II aaRS ABD-related"/>
    <property type="match status" value="1"/>
</dbReference>
<evidence type="ECO:0000256" key="2">
    <source>
        <dbReference type="ARBA" id="ARBA00011738"/>
    </source>
</evidence>
<dbReference type="STRING" id="538381.GCA_001696535_00337"/>
<comment type="function">
    <text evidence="10">Catalyzes the attachment of proline to tRNA(Pro) in a two-step reaction: proline is first activated by ATP to form Pro-AMP and then transferred to the acceptor end of tRNA(Pro).</text>
</comment>
<keyword evidence="6 10" id="KW-0067">ATP-binding</keyword>
<dbReference type="PRINTS" id="PR01046">
    <property type="entry name" value="TRNASYNTHPRO"/>
</dbReference>
<protein>
    <recommendedName>
        <fullName evidence="10">Proline--tRNA ligase</fullName>
        <ecNumber evidence="10">6.1.1.15</ecNumber>
    </recommendedName>
    <alternativeName>
        <fullName evidence="10">Prolyl-tRNA synthetase</fullName>
        <shortName evidence="10">ProRS</shortName>
    </alternativeName>
</protein>
<keyword evidence="5 10" id="KW-0547">Nucleotide-binding</keyword>
<dbReference type="InterPro" id="IPR004500">
    <property type="entry name" value="Pro-tRNA-synth_IIa_bac-type"/>
</dbReference>
<dbReference type="Gene3D" id="3.40.50.800">
    <property type="entry name" value="Anticodon-binding domain"/>
    <property type="match status" value="1"/>
</dbReference>
<dbReference type="EMBL" id="OBML01000004">
    <property type="protein sequence ID" value="SOC03191.1"/>
    <property type="molecule type" value="Genomic_DNA"/>
</dbReference>
<comment type="catalytic activity">
    <reaction evidence="9 10">
        <text>tRNA(Pro) + L-proline + ATP = L-prolyl-tRNA(Pro) + AMP + diphosphate</text>
        <dbReference type="Rhea" id="RHEA:14305"/>
        <dbReference type="Rhea" id="RHEA-COMP:9700"/>
        <dbReference type="Rhea" id="RHEA-COMP:9702"/>
        <dbReference type="ChEBI" id="CHEBI:30616"/>
        <dbReference type="ChEBI" id="CHEBI:33019"/>
        <dbReference type="ChEBI" id="CHEBI:60039"/>
        <dbReference type="ChEBI" id="CHEBI:78442"/>
        <dbReference type="ChEBI" id="CHEBI:78532"/>
        <dbReference type="ChEBI" id="CHEBI:456215"/>
        <dbReference type="EC" id="6.1.1.15"/>
    </reaction>
</comment>
<sequence length="442" mass="49215">MRLSRTFLPILKETPKEAEIVSHRLMLRAGLIRQEAAGIYAWLPFGLRVLRKIEQIVREEQNRAGAQELLMPTIQPADLWRESGRYDAYGKEMLRIADRHEREMLYGPTNEEMITDIFRASVRSYKDLPMNLYHIQWKFRDEVRPRFGIMRGREFLMKDAYSFDLDKEGARHAYNRMFVAYLRTFARMGLQAIPMRADTGPIGGDMSHEFIILASTGESEVFCDKAILDLPIPGEDTDFDSDLTPVIDAWTTPYAATDEMHDASAYEAVAEDARMSARGIEVGHIFYFGTKYSEPMGAKVAGPDGVEVPVHMGSYGVGVSRLLGAIIEAHHDEAGIKWPASVAPFHVGLINLKPGDAESDAACADLERQLTAAGIEVLVDDVDTRAGAKFATMDLIGLPWQLIVGPRGLKEGVVEIKNRASGERSTVSPQEAVTRLVGELAS</sequence>
<dbReference type="InterPro" id="IPR045864">
    <property type="entry name" value="aa-tRNA-synth_II/BPL/LPL"/>
</dbReference>
<dbReference type="InterPro" id="IPR050062">
    <property type="entry name" value="Pro-tRNA_synthetase"/>
</dbReference>
<dbReference type="Gene3D" id="3.30.930.10">
    <property type="entry name" value="Bira Bifunctional Protein, Domain 2"/>
    <property type="match status" value="1"/>
</dbReference>
<evidence type="ECO:0000256" key="8">
    <source>
        <dbReference type="ARBA" id="ARBA00023146"/>
    </source>
</evidence>
<dbReference type="PROSITE" id="PS50862">
    <property type="entry name" value="AA_TRNA_LIGASE_II"/>
    <property type="match status" value="1"/>
</dbReference>
<dbReference type="InterPro" id="IPR004154">
    <property type="entry name" value="Anticodon-bd"/>
</dbReference>